<dbReference type="GeneID" id="106819613"/>
<dbReference type="PANTHER" id="PTHR10704:SF44">
    <property type="entry name" value="LD35051P-RELATED"/>
    <property type="match status" value="1"/>
</dbReference>
<dbReference type="RefSeq" id="XP_014679708.1">
    <property type="nucleotide sequence ID" value="XM_014824222.1"/>
</dbReference>
<dbReference type="Pfam" id="PF13469">
    <property type="entry name" value="Sulfotransfer_3"/>
    <property type="match status" value="1"/>
</dbReference>
<dbReference type="SUPFAM" id="SSF52540">
    <property type="entry name" value="P-loop containing nucleoside triphosphate hydrolases"/>
    <property type="match status" value="1"/>
</dbReference>
<accession>A0ABM1F5I7</accession>
<dbReference type="Proteomes" id="UP000695022">
    <property type="component" value="Unplaced"/>
</dbReference>
<evidence type="ECO:0000313" key="1">
    <source>
        <dbReference type="Proteomes" id="UP000695022"/>
    </source>
</evidence>
<gene>
    <name evidence="2" type="primary">LOC106819613</name>
</gene>
<reference evidence="2" key="1">
    <citation type="submission" date="2025-08" db="UniProtKB">
        <authorList>
            <consortium name="RefSeq"/>
        </authorList>
    </citation>
    <scope>IDENTIFICATION</scope>
</reference>
<organism evidence="1 2">
    <name type="scientific">Priapulus caudatus</name>
    <name type="common">Priapulid worm</name>
    <dbReference type="NCBI Taxonomy" id="37621"/>
    <lineage>
        <taxon>Eukaryota</taxon>
        <taxon>Metazoa</taxon>
        <taxon>Ecdysozoa</taxon>
        <taxon>Scalidophora</taxon>
        <taxon>Priapulida</taxon>
        <taxon>Priapulimorpha</taxon>
        <taxon>Priapulimorphida</taxon>
        <taxon>Priapulidae</taxon>
        <taxon>Priapulus</taxon>
    </lineage>
</organism>
<evidence type="ECO:0000313" key="2">
    <source>
        <dbReference type="RefSeq" id="XP_014679708.1"/>
    </source>
</evidence>
<dbReference type="Gene3D" id="3.40.50.300">
    <property type="entry name" value="P-loop containing nucleotide triphosphate hydrolases"/>
    <property type="match status" value="1"/>
</dbReference>
<name>A0ABM1F5I7_PRICU</name>
<dbReference type="PANTHER" id="PTHR10704">
    <property type="entry name" value="CARBOHYDRATE SULFOTRANSFERASE"/>
    <property type="match status" value="1"/>
</dbReference>
<dbReference type="InterPro" id="IPR027417">
    <property type="entry name" value="P-loop_NTPase"/>
</dbReference>
<sequence>MRGGTTFTGDILSSHPDVFYLYETSWFSEDRTHSLRRADASVVDSRRIITKLQTCDYTEPELREFMKYQVRRGHYARSHAISRELGCDDPLLMRRLDKCRPLGKKCAETPSLWQRACRSHRVHVFKILRLHVVDVAPLAATLAATLAGVSVKFILLTRDPRGVLTSRERHKFVALHLRSPDVCYNMAENYDSAAALNLSSDVLKVIRYEDVADHPEVKVREIYDFVGLPYLPETDAYIALNTRGETGSDAKGARGPEVVG</sequence>
<proteinExistence type="predicted"/>
<dbReference type="InterPro" id="IPR051135">
    <property type="entry name" value="Gal/GlcNAc/GalNAc_ST"/>
</dbReference>
<protein>
    <submittedName>
        <fullName evidence="2">Carbohydrate sulfotransferase 4-like</fullName>
    </submittedName>
</protein>
<keyword evidence="1" id="KW-1185">Reference proteome</keyword>